<gene>
    <name evidence="3" type="ORF">GIB67_038284</name>
</gene>
<keyword evidence="4" id="KW-1185">Reference proteome</keyword>
<evidence type="ECO:0000256" key="1">
    <source>
        <dbReference type="SAM" id="MobiDB-lite"/>
    </source>
</evidence>
<dbReference type="InterPro" id="IPR044824">
    <property type="entry name" value="MAIN-like"/>
</dbReference>
<organism evidence="3 4">
    <name type="scientific">Kingdonia uniflora</name>
    <dbReference type="NCBI Taxonomy" id="39325"/>
    <lineage>
        <taxon>Eukaryota</taxon>
        <taxon>Viridiplantae</taxon>
        <taxon>Streptophyta</taxon>
        <taxon>Embryophyta</taxon>
        <taxon>Tracheophyta</taxon>
        <taxon>Spermatophyta</taxon>
        <taxon>Magnoliopsida</taxon>
        <taxon>Ranunculales</taxon>
        <taxon>Circaeasteraceae</taxon>
        <taxon>Kingdonia</taxon>
    </lineage>
</organism>
<feature type="region of interest" description="Disordered" evidence="1">
    <location>
        <begin position="1"/>
        <end position="56"/>
    </location>
</feature>
<dbReference type="EMBL" id="JACGCM010001259">
    <property type="protein sequence ID" value="KAF6157816.1"/>
    <property type="molecule type" value="Genomic_DNA"/>
</dbReference>
<comment type="caution">
    <text evidence="3">The sequence shown here is derived from an EMBL/GenBank/DDBJ whole genome shotgun (WGS) entry which is preliminary data.</text>
</comment>
<dbReference type="PANTHER" id="PTHR46033:SF8">
    <property type="entry name" value="PROTEIN MAINTENANCE OF MERISTEMS-LIKE"/>
    <property type="match status" value="1"/>
</dbReference>
<proteinExistence type="predicted"/>
<dbReference type="AlphaFoldDB" id="A0A7J7MSF8"/>
<dbReference type="GO" id="GO:0010073">
    <property type="term" value="P:meristem maintenance"/>
    <property type="evidence" value="ECO:0007669"/>
    <property type="project" value="InterPro"/>
</dbReference>
<dbReference type="Pfam" id="PF10536">
    <property type="entry name" value="PMD"/>
    <property type="match status" value="1"/>
</dbReference>
<dbReference type="PANTHER" id="PTHR46033">
    <property type="entry name" value="PROTEIN MAIN-LIKE 2"/>
    <property type="match status" value="1"/>
</dbReference>
<accession>A0A7J7MSF8</accession>
<dbReference type="Proteomes" id="UP000541444">
    <property type="component" value="Unassembled WGS sequence"/>
</dbReference>
<protein>
    <recommendedName>
        <fullName evidence="2">Aminotransferase-like plant mobile domain-containing protein</fullName>
    </recommendedName>
</protein>
<reference evidence="3 4" key="1">
    <citation type="journal article" date="2020" name="IScience">
        <title>Genome Sequencing of the Endangered Kingdonia uniflora (Circaeasteraceae, Ranunculales) Reveals Potential Mechanisms of Evolutionary Specialization.</title>
        <authorList>
            <person name="Sun Y."/>
            <person name="Deng T."/>
            <person name="Zhang A."/>
            <person name="Moore M.J."/>
            <person name="Landis J.B."/>
            <person name="Lin N."/>
            <person name="Zhang H."/>
            <person name="Zhang X."/>
            <person name="Huang J."/>
            <person name="Zhang X."/>
            <person name="Sun H."/>
            <person name="Wang H."/>
        </authorList>
    </citation>
    <scope>NUCLEOTIDE SEQUENCE [LARGE SCALE GENOMIC DNA]</scope>
    <source>
        <strain evidence="3">TB1705</strain>
        <tissue evidence="3">Leaf</tissue>
    </source>
</reference>
<sequence>MQMPEGEPHPSTLPGFRGRRDPERFVTRSRSERKKKRVEFEDVQPQDIPNPTEDNFSRRCITQLPDGVSHIYYMGKELTNQDSMHVHGTFTSVFKVWKFIATLPAVRDVVVNIFGQFMDIRLGNSDNRLIQALTERWWPTTHTFLFPCAEIGVIPLNFTMLTSLSIGRYPTQVPYDDAWSILSNARQLLPNIDSSHNKSGNVSIVHLKTYLTVEIHREDDITIARAFILFMIGYLWFQTANDTVPLGYLATVNDLDLAAQYDWGYAILASLYHGLDTSVKTGGAITGFVQLLPYWFYEYCEVGHPIVKEEVKYLAYPRLRAWVKGNRRKTNDQAANLFIIGRYHIDHRTIEMITWESWFDSAVFETEDVTGEVRIPLDPLLNMSPYISPVTLHEMRQAGFVDCEQFVVGEVRGTYNSYWDEQISEVGHMLIDSQRMGNLDLFGPSALRAGIILVVVTSASVHSLSLDFSLPGEAEGPDLGWHMQWTGRRENLPIARLRDPPPMSSSYGTEELWHLTHGIRRLVLTKSDRDAQRIQERENELAIASRQLDSIDHQLYAHDLQLRRWRDVRVVPLPPGGGARTRQRGSGLRTRGGSTSRRGQGTGDDSE</sequence>
<evidence type="ECO:0000313" key="4">
    <source>
        <dbReference type="Proteomes" id="UP000541444"/>
    </source>
</evidence>
<evidence type="ECO:0000259" key="2">
    <source>
        <dbReference type="Pfam" id="PF10536"/>
    </source>
</evidence>
<feature type="domain" description="Aminotransferase-like plant mobile" evidence="2">
    <location>
        <begin position="125"/>
        <end position="360"/>
    </location>
</feature>
<dbReference type="InterPro" id="IPR019557">
    <property type="entry name" value="AminoTfrase-like_pln_mobile"/>
</dbReference>
<feature type="compositionally biased region" description="Basic and acidic residues" evidence="1">
    <location>
        <begin position="18"/>
        <end position="30"/>
    </location>
</feature>
<name>A0A7J7MSF8_9MAGN</name>
<feature type="compositionally biased region" description="Low complexity" evidence="1">
    <location>
        <begin position="584"/>
        <end position="599"/>
    </location>
</feature>
<feature type="region of interest" description="Disordered" evidence="1">
    <location>
        <begin position="572"/>
        <end position="607"/>
    </location>
</feature>
<evidence type="ECO:0000313" key="3">
    <source>
        <dbReference type="EMBL" id="KAF6157816.1"/>
    </source>
</evidence>